<dbReference type="EMBL" id="VCHE01000009">
    <property type="protein sequence ID" value="KAB2579049.1"/>
    <property type="molecule type" value="Genomic_DNA"/>
</dbReference>
<evidence type="ECO:0000313" key="2">
    <source>
        <dbReference type="EMBL" id="KAF9630520.1"/>
    </source>
</evidence>
<reference evidence="2" key="2">
    <citation type="journal article" date="2018" name="DNA Res.">
        <title>Comparative genome and transcriptome analyses reveal adaptations to opportunistic infections in woody plant degrading pathogens of Botryosphaeriaceae.</title>
        <authorList>
            <person name="Yan J.Y."/>
            <person name="Zhao W.S."/>
            <person name="Chen Z."/>
            <person name="Xing Q.K."/>
            <person name="Zhang W."/>
            <person name="Chethana K.W.T."/>
            <person name="Xue M.F."/>
            <person name="Xu J.P."/>
            <person name="Phillips A.J.L."/>
            <person name="Wang Y."/>
            <person name="Liu J.H."/>
            <person name="Liu M."/>
            <person name="Zhou Y."/>
            <person name="Jayawardena R.S."/>
            <person name="Manawasinghe I.S."/>
            <person name="Huang J.B."/>
            <person name="Qiao G.H."/>
            <person name="Fu C.Y."/>
            <person name="Guo F.F."/>
            <person name="Dissanayake A.J."/>
            <person name="Peng Y.L."/>
            <person name="Hyde K.D."/>
            <person name="Li X.H."/>
        </authorList>
    </citation>
    <scope>NUCLEOTIDE SEQUENCE</scope>
    <source>
        <strain evidence="2">CSS-01s</strain>
    </source>
</reference>
<gene>
    <name evidence="2" type="ORF">BFW01_g1082</name>
    <name evidence="1" type="ORF">DBV05_g2324</name>
</gene>
<keyword evidence="3" id="KW-1185">Reference proteome</keyword>
<proteinExistence type="predicted"/>
<evidence type="ECO:0000313" key="1">
    <source>
        <dbReference type="EMBL" id="KAB2579049.1"/>
    </source>
</evidence>
<dbReference type="OrthoDB" id="3358373at2759"/>
<name>A0A5N5DMA4_9PEZI</name>
<comment type="caution">
    <text evidence="1">The sequence shown here is derived from an EMBL/GenBank/DDBJ whole genome shotgun (WGS) entry which is preliminary data.</text>
</comment>
<reference evidence="1 3" key="3">
    <citation type="journal article" date="2019" name="Sci. Rep.">
        <title>A multi-omics analysis of the grapevine pathogen Lasiodiplodia theobromae reveals that temperature affects the expression of virulence- and pathogenicity-related genes.</title>
        <authorList>
            <person name="Felix C."/>
            <person name="Meneses R."/>
            <person name="Goncalves M.F.M."/>
            <person name="Tilleman L."/>
            <person name="Duarte A.S."/>
            <person name="Jorrin-Novo J.V."/>
            <person name="Van de Peer Y."/>
            <person name="Deforce D."/>
            <person name="Van Nieuwerburgh F."/>
            <person name="Esteves A.C."/>
            <person name="Alves A."/>
        </authorList>
    </citation>
    <scope>NUCLEOTIDE SEQUENCE [LARGE SCALE GENOMIC DNA]</scope>
    <source>
        <strain evidence="1 3">LA-SOL3</strain>
    </source>
</reference>
<dbReference type="Proteomes" id="UP000627934">
    <property type="component" value="Unassembled WGS sequence"/>
</dbReference>
<accession>A0A5N5DMA4</accession>
<sequence>MFTEQDRIPQPHDFIIKLFNVHGKMFDAGAVYPTQDIEFNSIPILEFAGTKTNCEIVDLRTKYGNDQSELCKRLEARKNTDLQKGYDAVRNMHIKSRRQYSQAAYRFSEFVIKYCSASSAETQRKLYEETVKLIRIYCTAG</sequence>
<reference evidence="2" key="1">
    <citation type="submission" date="2016-08" db="EMBL/GenBank/DDBJ databases">
        <authorList>
            <person name="Yan J."/>
        </authorList>
    </citation>
    <scope>NUCLEOTIDE SEQUENCE</scope>
    <source>
        <strain evidence="2">CSS-01s</strain>
    </source>
</reference>
<dbReference type="EMBL" id="MDYX01000040">
    <property type="protein sequence ID" value="KAF9630520.1"/>
    <property type="molecule type" value="Genomic_DNA"/>
</dbReference>
<evidence type="ECO:0000313" key="3">
    <source>
        <dbReference type="Proteomes" id="UP000325902"/>
    </source>
</evidence>
<protein>
    <submittedName>
        <fullName evidence="2">Catalase protein</fullName>
    </submittedName>
</protein>
<organism evidence="1 3">
    <name type="scientific">Lasiodiplodia theobromae</name>
    <dbReference type="NCBI Taxonomy" id="45133"/>
    <lineage>
        <taxon>Eukaryota</taxon>
        <taxon>Fungi</taxon>
        <taxon>Dikarya</taxon>
        <taxon>Ascomycota</taxon>
        <taxon>Pezizomycotina</taxon>
        <taxon>Dothideomycetes</taxon>
        <taxon>Dothideomycetes incertae sedis</taxon>
        <taxon>Botryosphaeriales</taxon>
        <taxon>Botryosphaeriaceae</taxon>
        <taxon>Lasiodiplodia</taxon>
    </lineage>
</organism>
<dbReference type="AlphaFoldDB" id="A0A5N5DMA4"/>
<dbReference type="Proteomes" id="UP000325902">
    <property type="component" value="Unassembled WGS sequence"/>
</dbReference>